<dbReference type="AlphaFoldDB" id="A0A0N0BEG4"/>
<keyword evidence="3" id="KW-1185">Reference proteome</keyword>
<proteinExistence type="predicted"/>
<dbReference type="EMBL" id="KQ435834">
    <property type="protein sequence ID" value="KOX71541.1"/>
    <property type="molecule type" value="Genomic_DNA"/>
</dbReference>
<sequence length="51" mass="5959">MFPSPTERERKRKGGRGENKEKNKTRRKQSLPEHIFRIAEQKCCRCTLAGA</sequence>
<accession>A0A0N0BEG4</accession>
<organism evidence="2 3">
    <name type="scientific">Melipona quadrifasciata</name>
    <dbReference type="NCBI Taxonomy" id="166423"/>
    <lineage>
        <taxon>Eukaryota</taxon>
        <taxon>Metazoa</taxon>
        <taxon>Ecdysozoa</taxon>
        <taxon>Arthropoda</taxon>
        <taxon>Hexapoda</taxon>
        <taxon>Insecta</taxon>
        <taxon>Pterygota</taxon>
        <taxon>Neoptera</taxon>
        <taxon>Endopterygota</taxon>
        <taxon>Hymenoptera</taxon>
        <taxon>Apocrita</taxon>
        <taxon>Aculeata</taxon>
        <taxon>Apoidea</taxon>
        <taxon>Anthophila</taxon>
        <taxon>Apidae</taxon>
        <taxon>Melipona</taxon>
    </lineage>
</organism>
<protein>
    <submittedName>
        <fullName evidence="2">Uncharacterized protein</fullName>
    </submittedName>
</protein>
<name>A0A0N0BEG4_9HYME</name>
<gene>
    <name evidence="2" type="ORF">WN51_02412</name>
</gene>
<feature type="region of interest" description="Disordered" evidence="1">
    <location>
        <begin position="1"/>
        <end position="33"/>
    </location>
</feature>
<evidence type="ECO:0000256" key="1">
    <source>
        <dbReference type="SAM" id="MobiDB-lite"/>
    </source>
</evidence>
<dbReference type="Proteomes" id="UP000053105">
    <property type="component" value="Unassembled WGS sequence"/>
</dbReference>
<evidence type="ECO:0000313" key="2">
    <source>
        <dbReference type="EMBL" id="KOX71541.1"/>
    </source>
</evidence>
<reference evidence="2 3" key="1">
    <citation type="submission" date="2015-07" db="EMBL/GenBank/DDBJ databases">
        <title>The genome of Melipona quadrifasciata.</title>
        <authorList>
            <person name="Pan H."/>
            <person name="Kapheim K."/>
        </authorList>
    </citation>
    <scope>NUCLEOTIDE SEQUENCE [LARGE SCALE GENOMIC DNA]</scope>
    <source>
        <strain evidence="2">0111107301</strain>
        <tissue evidence="2">Whole body</tissue>
    </source>
</reference>
<evidence type="ECO:0000313" key="3">
    <source>
        <dbReference type="Proteomes" id="UP000053105"/>
    </source>
</evidence>